<evidence type="ECO:0000259" key="1">
    <source>
        <dbReference type="Pfam" id="PF00561"/>
    </source>
</evidence>
<dbReference type="AlphaFoldDB" id="A0A9X1S9Z3"/>
<dbReference type="RefSeq" id="WP_227905056.1">
    <property type="nucleotide sequence ID" value="NZ_CP094984.1"/>
</dbReference>
<name>A0A9X1S9Z3_9MICC</name>
<dbReference type="Proteomes" id="UP000829758">
    <property type="component" value="Chromosome"/>
</dbReference>
<dbReference type="GO" id="GO:0016787">
    <property type="term" value="F:hydrolase activity"/>
    <property type="evidence" value="ECO:0007669"/>
    <property type="project" value="UniProtKB-KW"/>
</dbReference>
<dbReference type="InterPro" id="IPR000073">
    <property type="entry name" value="AB_hydrolase_1"/>
</dbReference>
<gene>
    <name evidence="2" type="ORF">LJ755_13160</name>
    <name evidence="3" type="ORF">MUK71_02145</name>
</gene>
<protein>
    <submittedName>
        <fullName evidence="2">Alpha/beta fold hydrolase</fullName>
    </submittedName>
</protein>
<dbReference type="GO" id="GO:0016020">
    <property type="term" value="C:membrane"/>
    <property type="evidence" value="ECO:0007669"/>
    <property type="project" value="TreeGrafter"/>
</dbReference>
<feature type="domain" description="AB hydrolase-1" evidence="1">
    <location>
        <begin position="22"/>
        <end position="258"/>
    </location>
</feature>
<dbReference type="PANTHER" id="PTHR43798">
    <property type="entry name" value="MONOACYLGLYCEROL LIPASE"/>
    <property type="match status" value="1"/>
</dbReference>
<dbReference type="PANTHER" id="PTHR43798:SF33">
    <property type="entry name" value="HYDROLASE, PUTATIVE (AFU_ORTHOLOGUE AFUA_2G14860)-RELATED"/>
    <property type="match status" value="1"/>
</dbReference>
<dbReference type="SUPFAM" id="SSF53474">
    <property type="entry name" value="alpha/beta-Hydrolases"/>
    <property type="match status" value="1"/>
</dbReference>
<evidence type="ECO:0000313" key="3">
    <source>
        <dbReference type="EMBL" id="UON92478.1"/>
    </source>
</evidence>
<accession>A0A9X1S9Z3</accession>
<dbReference type="Gene3D" id="3.40.50.1820">
    <property type="entry name" value="alpha/beta hydrolase"/>
    <property type="match status" value="1"/>
</dbReference>
<keyword evidence="2" id="KW-0378">Hydrolase</keyword>
<dbReference type="EMBL" id="CP094984">
    <property type="protein sequence ID" value="UON92478.1"/>
    <property type="molecule type" value="Genomic_DNA"/>
</dbReference>
<evidence type="ECO:0000313" key="5">
    <source>
        <dbReference type="Proteomes" id="UP001155145"/>
    </source>
</evidence>
<dbReference type="InterPro" id="IPR029058">
    <property type="entry name" value="AB_hydrolase_fold"/>
</dbReference>
<evidence type="ECO:0000313" key="2">
    <source>
        <dbReference type="EMBL" id="MCC3273673.1"/>
    </source>
</evidence>
<organism evidence="2 5">
    <name type="scientific">Arthrobacter zhangbolii</name>
    <dbReference type="NCBI Taxonomy" id="2886936"/>
    <lineage>
        <taxon>Bacteria</taxon>
        <taxon>Bacillati</taxon>
        <taxon>Actinomycetota</taxon>
        <taxon>Actinomycetes</taxon>
        <taxon>Micrococcales</taxon>
        <taxon>Micrococcaceae</taxon>
        <taxon>Arthrobacter</taxon>
    </lineage>
</organism>
<keyword evidence="4" id="KW-1185">Reference proteome</keyword>
<dbReference type="Pfam" id="PF00561">
    <property type="entry name" value="Abhydrolase_1"/>
    <property type="match status" value="1"/>
</dbReference>
<dbReference type="EMBL" id="JAJFZT010000008">
    <property type="protein sequence ID" value="MCC3273673.1"/>
    <property type="molecule type" value="Genomic_DNA"/>
</dbReference>
<reference evidence="2" key="1">
    <citation type="submission" date="2021-10" db="EMBL/GenBank/DDBJ databases">
        <title>Novel species in genus Arthrobacter.</title>
        <authorList>
            <person name="Liu Y."/>
        </authorList>
    </citation>
    <scope>NUCLEOTIDE SEQUENCE</scope>
    <source>
        <strain evidence="4">zg-Y462</strain>
        <strain evidence="2">Zg-Y462</strain>
    </source>
</reference>
<dbReference type="InterPro" id="IPR050266">
    <property type="entry name" value="AB_hydrolase_sf"/>
</dbReference>
<dbReference type="Proteomes" id="UP001155145">
    <property type="component" value="Unassembled WGS sequence"/>
</dbReference>
<sequence length="281" mass="30962">MRSRGADLAVFEYGPPPTAENPALLLVHGYPDDHHVFDAVVEALAADRHVITYDTRNAGASRVDTGETASYRLDLLVEDLYAVLDATGAGSVHLAAHDWGSIQGWAALQDPRAEERILSYTSVSGPDLGHVRNWLASRVRTPLRWPQALEQVLRSSYVAAFQLPAVPEAAWKYVLTPRYEKRSGRSIGDNAIRGLQLYRANMLSGSTPPMGTYAGPVQVIVPLEDPFISPLLASGLKDRFPNVEVVAVDAGHWFPEDNSAEFARLLDRWIRSHPDRRTSTS</sequence>
<proteinExistence type="predicted"/>
<evidence type="ECO:0000313" key="4">
    <source>
        <dbReference type="Proteomes" id="UP000829758"/>
    </source>
</evidence>